<comment type="caution">
    <text evidence="1">The sequence shown here is derived from an EMBL/GenBank/DDBJ whole genome shotgun (WGS) entry which is preliminary data.</text>
</comment>
<feature type="non-terminal residue" evidence="1">
    <location>
        <position position="1"/>
    </location>
</feature>
<accession>A0AAE0CAV1</accession>
<dbReference type="Proteomes" id="UP001190700">
    <property type="component" value="Unassembled WGS sequence"/>
</dbReference>
<evidence type="ECO:0000313" key="1">
    <source>
        <dbReference type="EMBL" id="KAK3251621.1"/>
    </source>
</evidence>
<evidence type="ECO:0000313" key="2">
    <source>
        <dbReference type="Proteomes" id="UP001190700"/>
    </source>
</evidence>
<keyword evidence="2" id="KW-1185">Reference proteome</keyword>
<gene>
    <name evidence="1" type="ORF">CYMTET_39040</name>
</gene>
<organism evidence="1 2">
    <name type="scientific">Cymbomonas tetramitiformis</name>
    <dbReference type="NCBI Taxonomy" id="36881"/>
    <lineage>
        <taxon>Eukaryota</taxon>
        <taxon>Viridiplantae</taxon>
        <taxon>Chlorophyta</taxon>
        <taxon>Pyramimonadophyceae</taxon>
        <taxon>Pyramimonadales</taxon>
        <taxon>Pyramimonadaceae</taxon>
        <taxon>Cymbomonas</taxon>
    </lineage>
</organism>
<dbReference type="AlphaFoldDB" id="A0AAE0CAV1"/>
<sequence>SVGMLVGVEEWEYNLLKRAEWCLRIHPLTAPVFELEAEIPLNTLKGARALGVRAGERSMAGAPSLQGMQSAEGMASAVAVESWGARGVVDGDLLAQLAHLRLAELEAVLGDDLKPEEIIEVVGLTRRCMRTPTHYV</sequence>
<name>A0AAE0CAV1_9CHLO</name>
<dbReference type="EMBL" id="LGRX02025929">
    <property type="protein sequence ID" value="KAK3251621.1"/>
    <property type="molecule type" value="Genomic_DNA"/>
</dbReference>
<protein>
    <submittedName>
        <fullName evidence="1">Uncharacterized protein</fullName>
    </submittedName>
</protein>
<reference evidence="1 2" key="1">
    <citation type="journal article" date="2015" name="Genome Biol. Evol.">
        <title>Comparative Genomics of a Bacterivorous Green Alga Reveals Evolutionary Causalities and Consequences of Phago-Mixotrophic Mode of Nutrition.</title>
        <authorList>
            <person name="Burns J.A."/>
            <person name="Paasch A."/>
            <person name="Narechania A."/>
            <person name="Kim E."/>
        </authorList>
    </citation>
    <scope>NUCLEOTIDE SEQUENCE [LARGE SCALE GENOMIC DNA]</scope>
    <source>
        <strain evidence="1 2">PLY_AMNH</strain>
    </source>
</reference>
<proteinExistence type="predicted"/>